<keyword evidence="4" id="KW-1185">Reference proteome</keyword>
<protein>
    <recommendedName>
        <fullName evidence="5">Tetratricopeptide repeat protein</fullName>
    </recommendedName>
</protein>
<dbReference type="RefSeq" id="WP_189419304.1">
    <property type="nucleotide sequence ID" value="NZ_BMYZ01000002.1"/>
</dbReference>
<feature type="region of interest" description="Disordered" evidence="1">
    <location>
        <begin position="41"/>
        <end position="68"/>
    </location>
</feature>
<gene>
    <name evidence="3" type="ORF">GCM10011613_26260</name>
</gene>
<feature type="signal peptide" evidence="2">
    <location>
        <begin position="1"/>
        <end position="20"/>
    </location>
</feature>
<evidence type="ECO:0008006" key="5">
    <source>
        <dbReference type="Google" id="ProtNLM"/>
    </source>
</evidence>
<evidence type="ECO:0000313" key="3">
    <source>
        <dbReference type="EMBL" id="GGY80001.1"/>
    </source>
</evidence>
<sequence length="158" mass="17045">MKRFFICVSLCFAVTQLVGCASHVATQSAPPVIEKSEPVAPPVVKQPEKPVEPVAPPQAVPQTQAPVPTATSNATASLVSQARAQYQAKNYNAAIATAERALRIDRRSPEVYLVLAQSYVQLANTQLAMQFVQQGIRYSQAGTELAQALVQVRDSLQK</sequence>
<proteinExistence type="predicted"/>
<dbReference type="InterPro" id="IPR011990">
    <property type="entry name" value="TPR-like_helical_dom_sf"/>
</dbReference>
<evidence type="ECO:0000256" key="1">
    <source>
        <dbReference type="SAM" id="MobiDB-lite"/>
    </source>
</evidence>
<dbReference type="EMBL" id="BMYZ01000002">
    <property type="protein sequence ID" value="GGY80001.1"/>
    <property type="molecule type" value="Genomic_DNA"/>
</dbReference>
<evidence type="ECO:0000313" key="4">
    <source>
        <dbReference type="Proteomes" id="UP000619761"/>
    </source>
</evidence>
<dbReference type="Proteomes" id="UP000619761">
    <property type="component" value="Unassembled WGS sequence"/>
</dbReference>
<reference evidence="4" key="1">
    <citation type="journal article" date="2019" name="Int. J. Syst. Evol. Microbiol.">
        <title>The Global Catalogue of Microorganisms (GCM) 10K type strain sequencing project: providing services to taxonomists for standard genome sequencing and annotation.</title>
        <authorList>
            <consortium name="The Broad Institute Genomics Platform"/>
            <consortium name="The Broad Institute Genome Sequencing Center for Infectious Disease"/>
            <person name="Wu L."/>
            <person name="Ma J."/>
        </authorList>
    </citation>
    <scope>NUCLEOTIDE SEQUENCE [LARGE SCALE GENOMIC DNA]</scope>
    <source>
        <strain evidence="4">KCTC 32239</strain>
    </source>
</reference>
<comment type="caution">
    <text evidence="3">The sequence shown here is derived from an EMBL/GenBank/DDBJ whole genome shotgun (WGS) entry which is preliminary data.</text>
</comment>
<dbReference type="Gene3D" id="1.25.40.10">
    <property type="entry name" value="Tetratricopeptide repeat domain"/>
    <property type="match status" value="1"/>
</dbReference>
<feature type="chain" id="PRO_5046025946" description="Tetratricopeptide repeat protein" evidence="2">
    <location>
        <begin position="21"/>
        <end position="158"/>
    </location>
</feature>
<keyword evidence="2" id="KW-0732">Signal</keyword>
<accession>A0ABQ3B5A9</accession>
<evidence type="ECO:0000256" key="2">
    <source>
        <dbReference type="SAM" id="SignalP"/>
    </source>
</evidence>
<organism evidence="3 4">
    <name type="scientific">Cellvibrio zantedeschiae</name>
    <dbReference type="NCBI Taxonomy" id="1237077"/>
    <lineage>
        <taxon>Bacteria</taxon>
        <taxon>Pseudomonadati</taxon>
        <taxon>Pseudomonadota</taxon>
        <taxon>Gammaproteobacteria</taxon>
        <taxon>Cellvibrionales</taxon>
        <taxon>Cellvibrionaceae</taxon>
        <taxon>Cellvibrio</taxon>
    </lineage>
</organism>
<name>A0ABQ3B5A9_9GAMM</name>
<dbReference type="SUPFAM" id="SSF48452">
    <property type="entry name" value="TPR-like"/>
    <property type="match status" value="1"/>
</dbReference>
<dbReference type="Pfam" id="PF14559">
    <property type="entry name" value="TPR_19"/>
    <property type="match status" value="1"/>
</dbReference>